<dbReference type="InterPro" id="IPR012349">
    <property type="entry name" value="Split_barrel_FMN-bd"/>
</dbReference>
<protein>
    <submittedName>
        <fullName evidence="2">PPOX class F420-dependent oxidoreductase</fullName>
    </submittedName>
</protein>
<dbReference type="SUPFAM" id="SSF50475">
    <property type="entry name" value="FMN-binding split barrel"/>
    <property type="match status" value="1"/>
</dbReference>
<dbReference type="Proteomes" id="UP000235162">
    <property type="component" value="Unassembled WGS sequence"/>
</dbReference>
<dbReference type="RefSeq" id="WP_084197744.1">
    <property type="nucleotide sequence ID" value="NZ_BMYL01000006.1"/>
</dbReference>
<comment type="caution">
    <text evidence="2">The sequence shown here is derived from an EMBL/GenBank/DDBJ whole genome shotgun (WGS) entry which is preliminary data.</text>
</comment>
<dbReference type="GO" id="GO:0005829">
    <property type="term" value="C:cytosol"/>
    <property type="evidence" value="ECO:0007669"/>
    <property type="project" value="TreeGrafter"/>
</dbReference>
<dbReference type="PANTHER" id="PTHR35176">
    <property type="entry name" value="HEME OXYGENASE HI_0854-RELATED"/>
    <property type="match status" value="1"/>
</dbReference>
<dbReference type="GO" id="GO:0016627">
    <property type="term" value="F:oxidoreductase activity, acting on the CH-CH group of donors"/>
    <property type="evidence" value="ECO:0007669"/>
    <property type="project" value="TreeGrafter"/>
</dbReference>
<evidence type="ECO:0000313" key="3">
    <source>
        <dbReference type="Proteomes" id="UP000235162"/>
    </source>
</evidence>
<evidence type="ECO:0000256" key="1">
    <source>
        <dbReference type="ARBA" id="ARBA00023002"/>
    </source>
</evidence>
<dbReference type="EMBL" id="PKUR01000005">
    <property type="protein sequence ID" value="PLW84841.1"/>
    <property type="molecule type" value="Genomic_DNA"/>
</dbReference>
<accession>A0AAP8SLY8</accession>
<dbReference type="GO" id="GO:0070967">
    <property type="term" value="F:coenzyme F420 binding"/>
    <property type="evidence" value="ECO:0007669"/>
    <property type="project" value="TreeGrafter"/>
</dbReference>
<dbReference type="Gene3D" id="2.30.110.10">
    <property type="entry name" value="Electron Transport, Fmn-binding Protein, Chain A"/>
    <property type="match status" value="1"/>
</dbReference>
<dbReference type="PANTHER" id="PTHR35176:SF11">
    <property type="entry name" value="PYRIDOXAMINE 5'-PHOSPHATE OXIDASE FAMILY PROTEIN"/>
    <property type="match status" value="1"/>
</dbReference>
<reference evidence="2 3" key="1">
    <citation type="submission" date="2018-01" db="EMBL/GenBank/DDBJ databases">
        <title>The draft genome sequence of Halioglobus japonicus S1-36.</title>
        <authorList>
            <person name="Du Z.-J."/>
            <person name="Shi M.-J."/>
        </authorList>
    </citation>
    <scope>NUCLEOTIDE SEQUENCE [LARGE SCALE GENOMIC DNA]</scope>
    <source>
        <strain evidence="2 3">S1-36</strain>
    </source>
</reference>
<proteinExistence type="predicted"/>
<evidence type="ECO:0000313" key="2">
    <source>
        <dbReference type="EMBL" id="PLW84841.1"/>
    </source>
</evidence>
<sequence length="129" mass="14507">MSKEQIKQLEAGKYVSFATLKRSGDYVATPVWFAPLDGYYYLFSAEDAGKVKRLRNFSEARLAPCTVSGKLKGEFMDTQAYLLESPEDIDTALNALHKKYGLSMKITDLLSGLTGKKDKRAYIRVEIPQ</sequence>
<dbReference type="KEGG" id="hja:BST95_00680"/>
<dbReference type="AlphaFoldDB" id="A0AAP8SLY8"/>
<organism evidence="2 3">
    <name type="scientific">Halioglobus japonicus</name>
    <dbReference type="NCBI Taxonomy" id="930805"/>
    <lineage>
        <taxon>Bacteria</taxon>
        <taxon>Pseudomonadati</taxon>
        <taxon>Pseudomonadota</taxon>
        <taxon>Gammaproteobacteria</taxon>
        <taxon>Cellvibrionales</taxon>
        <taxon>Halieaceae</taxon>
        <taxon>Halioglobus</taxon>
    </lineage>
</organism>
<keyword evidence="1" id="KW-0560">Oxidoreductase</keyword>
<dbReference type="InterPro" id="IPR019965">
    <property type="entry name" value="PPOX_F420-dep_Rv2061_put"/>
</dbReference>
<gene>
    <name evidence="2" type="ORF">C0029_17745</name>
</gene>
<dbReference type="InterPro" id="IPR052019">
    <property type="entry name" value="F420H2_bilvrd_red/Heme_oxyg"/>
</dbReference>
<keyword evidence="3" id="KW-1185">Reference proteome</keyword>
<name>A0AAP8SLY8_9GAMM</name>
<dbReference type="NCBIfam" id="TIGR03666">
    <property type="entry name" value="Rv2061_F420"/>
    <property type="match status" value="1"/>
</dbReference>